<name>A0A0G9KRY3_9BACT</name>
<dbReference type="Proteomes" id="UP000035154">
    <property type="component" value="Unassembled WGS sequence"/>
</dbReference>
<evidence type="ECO:0000313" key="5">
    <source>
        <dbReference type="EMBL" id="KLE08530.1"/>
    </source>
</evidence>
<dbReference type="Gene3D" id="1.10.287.470">
    <property type="entry name" value="Helix hairpin bin"/>
    <property type="match status" value="1"/>
</dbReference>
<organism evidence="5 6">
    <name type="scientific">Aliarcobacter butzleri L355</name>
    <dbReference type="NCBI Taxonomy" id="1447263"/>
    <lineage>
        <taxon>Bacteria</taxon>
        <taxon>Pseudomonadati</taxon>
        <taxon>Campylobacterota</taxon>
        <taxon>Epsilonproteobacteria</taxon>
        <taxon>Campylobacterales</taxon>
        <taxon>Arcobacteraceae</taxon>
        <taxon>Aliarcobacter</taxon>
    </lineage>
</organism>
<keyword evidence="2 3" id="KW-0175">Coiled coil</keyword>
<dbReference type="InterPro" id="IPR059052">
    <property type="entry name" value="HH_YbhG-like"/>
</dbReference>
<dbReference type="RefSeq" id="WP_046998693.1">
    <property type="nucleotide sequence ID" value="NZ_JAIW01000060.1"/>
</dbReference>
<dbReference type="GO" id="GO:0030313">
    <property type="term" value="C:cell envelope"/>
    <property type="evidence" value="ECO:0007669"/>
    <property type="project" value="UniProtKB-SubCell"/>
</dbReference>
<dbReference type="AlphaFoldDB" id="A0A0G9KRY3"/>
<comment type="subcellular location">
    <subcellularLocation>
        <location evidence="1">Cell envelope</location>
    </subcellularLocation>
</comment>
<evidence type="ECO:0000256" key="1">
    <source>
        <dbReference type="ARBA" id="ARBA00004196"/>
    </source>
</evidence>
<dbReference type="Gene3D" id="2.40.30.170">
    <property type="match status" value="1"/>
</dbReference>
<gene>
    <name evidence="5" type="ORF">AF80_09545</name>
</gene>
<evidence type="ECO:0000259" key="4">
    <source>
        <dbReference type="Pfam" id="PF25881"/>
    </source>
</evidence>
<accession>A0A0G9KRY3</accession>
<dbReference type="EMBL" id="JAIW01000060">
    <property type="protein sequence ID" value="KLE08530.1"/>
    <property type="molecule type" value="Genomic_DNA"/>
</dbReference>
<evidence type="ECO:0000313" key="6">
    <source>
        <dbReference type="Proteomes" id="UP000035154"/>
    </source>
</evidence>
<dbReference type="PANTHER" id="PTHR32347">
    <property type="entry name" value="EFFLUX SYSTEM COMPONENT YKNX-RELATED"/>
    <property type="match status" value="1"/>
</dbReference>
<feature type="coiled-coil region" evidence="3">
    <location>
        <begin position="106"/>
        <end position="140"/>
    </location>
</feature>
<dbReference type="Gene3D" id="2.40.50.100">
    <property type="match status" value="1"/>
</dbReference>
<feature type="domain" description="YbhG-like alpha-helical hairpin" evidence="4">
    <location>
        <begin position="89"/>
        <end position="201"/>
    </location>
</feature>
<dbReference type="SUPFAM" id="SSF111369">
    <property type="entry name" value="HlyD-like secretion proteins"/>
    <property type="match status" value="1"/>
</dbReference>
<dbReference type="PANTHER" id="PTHR32347:SF29">
    <property type="entry name" value="UPF0194 MEMBRANE PROTEIN YBHG"/>
    <property type="match status" value="1"/>
</dbReference>
<comment type="caution">
    <text evidence="5">The sequence shown here is derived from an EMBL/GenBank/DDBJ whole genome shotgun (WGS) entry which is preliminary data.</text>
</comment>
<protein>
    <submittedName>
        <fullName evidence="5">Hemolysin secretion protein D</fullName>
    </submittedName>
</protein>
<proteinExistence type="predicted"/>
<dbReference type="Pfam" id="PF25881">
    <property type="entry name" value="HH_YBHG"/>
    <property type="match status" value="1"/>
</dbReference>
<sequence>MKKKLTIALIILLISFISYKIYSNIFLKNENNLTFYGNIDTRTVNVGFRFLGKIENITKDEGEIVKKDEILVKLDTASLEKSLEELNEKIFASKLELSKLQTGYRQEEILEAKAAMEEAIENLNKTKDTYNRQANLFKTKSTSEENFTISQLNYKQALATLDKAKALYELRKNGYRDEDIKIQESNLKSLEIQAEKLKIDLNDSVIKAPVDGVILTRFKEIGAITNAGESILEIAKTDEFWVRAYIDEKNLGNIKPGLKMSIQTDSRSENYEGVIGFISPVAEFTPKNIETQELRADLVYSFRVIVKNPDDKIRQGMPVTLKIAQNNANN</sequence>
<dbReference type="InterPro" id="IPR050465">
    <property type="entry name" value="UPF0194_transport"/>
</dbReference>
<evidence type="ECO:0000256" key="2">
    <source>
        <dbReference type="ARBA" id="ARBA00023054"/>
    </source>
</evidence>
<evidence type="ECO:0000256" key="3">
    <source>
        <dbReference type="SAM" id="Coils"/>
    </source>
</evidence>
<reference evidence="5 6" key="1">
    <citation type="submission" date="2014-01" db="EMBL/GenBank/DDBJ databases">
        <title>Development of a Comparative Genomic Fingerprinting Assay for High Resolution Genotyping of Arcobacter butzleri.</title>
        <authorList>
            <person name="Webb A.L."/>
            <person name="Inglis G.D."/>
            <person name="Kruczkiewicz P."/>
            <person name="Selinger L.B."/>
            <person name="Taboada E.N."/>
        </authorList>
    </citation>
    <scope>NUCLEOTIDE SEQUENCE [LARGE SCALE GENOMIC DNA]</scope>
    <source>
        <strain evidence="5 6">L355</strain>
    </source>
</reference>
<dbReference type="PATRIC" id="fig|1447263.3.peg.1862"/>
<feature type="coiled-coil region" evidence="3">
    <location>
        <begin position="180"/>
        <end position="207"/>
    </location>
</feature>